<evidence type="ECO:0000313" key="6">
    <source>
        <dbReference type="Proteomes" id="UP001204445"/>
    </source>
</evidence>
<evidence type="ECO:0000259" key="3">
    <source>
        <dbReference type="Pfam" id="PF13598"/>
    </source>
</evidence>
<gene>
    <name evidence="5" type="ORF">J2T55_002295</name>
</gene>
<dbReference type="Proteomes" id="UP001204445">
    <property type="component" value="Unassembled WGS sequence"/>
</dbReference>
<organism evidence="5 6">
    <name type="scientific">Methylohalomonas lacus</name>
    <dbReference type="NCBI Taxonomy" id="398773"/>
    <lineage>
        <taxon>Bacteria</taxon>
        <taxon>Pseudomonadati</taxon>
        <taxon>Pseudomonadota</taxon>
        <taxon>Gammaproteobacteria</taxon>
        <taxon>Methylohalomonadales</taxon>
        <taxon>Methylohalomonadaceae</taxon>
        <taxon>Methylohalomonas</taxon>
    </lineage>
</organism>
<feature type="signal peptide" evidence="2">
    <location>
        <begin position="1"/>
        <end position="21"/>
    </location>
</feature>
<protein>
    <submittedName>
        <fullName evidence="5">Uncharacterized protein (TIGR02231 family)</fullName>
    </submittedName>
</protein>
<dbReference type="InterPro" id="IPR011935">
    <property type="entry name" value="CHP02231"/>
</dbReference>
<feature type="domain" description="DUF4140" evidence="4">
    <location>
        <begin position="31"/>
        <end position="130"/>
    </location>
</feature>
<dbReference type="Pfam" id="PF13600">
    <property type="entry name" value="DUF4140"/>
    <property type="match status" value="1"/>
</dbReference>
<keyword evidence="2" id="KW-0732">Signal</keyword>
<sequence length="533" mass="58620">MHYLYRTLLFGVVCLVAPALAADVDSRIDAVTLYPGNVAEIERVASVDLQDGRGDLVFSHLPASLIDGSVRVAVTDGNVRIGGVETTREPVGESPRERERELQNRIEELQRQQQDAFDRAAAAGNEITFIEGLAGLPQGEKAAEALMNDGGAENWASLWERIGNGSRAARERQRVAERAAADLNKQIETLQQKLNQLGRSRPEMVRVSVPYRANGAGRAELTLSYRVRGPSWQPRYETRLDTSAGKVTLNRSARVSQATGEDWNDVTLALSTSQPVHGEQPQLDPWWIDFAPEVEPMPRADKAVMMESMDGVGAAQQAEAPAQTVNAEFAATYLIDGRVTIAAGNEPRELPIGSHDLTAVIGAETLPQIDPRAWLVAETTWDGAGPLPPGRIARFRDGAYIGEGRLDGWAPGEERTLAFGIDPSIEVSFKPTKDETGKSGWVTSKSTLVRDYTLEVINHHDRSLPVTALIRMPVAKNEDIEVEPNYSVEPDEKDVDGDKGVMAWHLDLDDNDSRRLRFGYRISYPEGRELRGM</sequence>
<dbReference type="PANTHER" id="PTHR31005:SF8">
    <property type="entry name" value="DUF4139 DOMAIN-CONTAINING PROTEIN"/>
    <property type="match status" value="1"/>
</dbReference>
<name>A0AAE3HN86_9GAMM</name>
<keyword evidence="6" id="KW-1185">Reference proteome</keyword>
<dbReference type="AlphaFoldDB" id="A0AAE3HN86"/>
<feature type="coiled-coil region" evidence="1">
    <location>
        <begin position="99"/>
        <end position="126"/>
    </location>
</feature>
<evidence type="ECO:0000259" key="4">
    <source>
        <dbReference type="Pfam" id="PF13600"/>
    </source>
</evidence>
<evidence type="ECO:0000313" key="5">
    <source>
        <dbReference type="EMBL" id="MCS3904259.1"/>
    </source>
</evidence>
<dbReference type="InterPro" id="IPR025554">
    <property type="entry name" value="DUF4140"/>
</dbReference>
<feature type="chain" id="PRO_5042067254" evidence="2">
    <location>
        <begin position="22"/>
        <end position="533"/>
    </location>
</feature>
<proteinExistence type="predicted"/>
<keyword evidence="1" id="KW-0175">Coiled coil</keyword>
<dbReference type="Pfam" id="PF13598">
    <property type="entry name" value="DUF4139"/>
    <property type="match status" value="1"/>
</dbReference>
<dbReference type="InterPro" id="IPR037291">
    <property type="entry name" value="DUF4139"/>
</dbReference>
<evidence type="ECO:0000256" key="1">
    <source>
        <dbReference type="SAM" id="Coils"/>
    </source>
</evidence>
<feature type="coiled-coil region" evidence="1">
    <location>
        <begin position="173"/>
        <end position="200"/>
    </location>
</feature>
<dbReference type="EMBL" id="JANUCT010000018">
    <property type="protein sequence ID" value="MCS3904259.1"/>
    <property type="molecule type" value="Genomic_DNA"/>
</dbReference>
<dbReference type="PANTHER" id="PTHR31005">
    <property type="entry name" value="DUF4139 DOMAIN-CONTAINING PROTEIN"/>
    <property type="match status" value="1"/>
</dbReference>
<comment type="caution">
    <text evidence="5">The sequence shown here is derived from an EMBL/GenBank/DDBJ whole genome shotgun (WGS) entry which is preliminary data.</text>
</comment>
<feature type="domain" description="DUF4139" evidence="3">
    <location>
        <begin position="221"/>
        <end position="526"/>
    </location>
</feature>
<reference evidence="5" key="1">
    <citation type="submission" date="2022-08" db="EMBL/GenBank/DDBJ databases">
        <title>Genomic Encyclopedia of Type Strains, Phase III (KMG-III): the genomes of soil and plant-associated and newly described type strains.</title>
        <authorList>
            <person name="Whitman W."/>
        </authorList>
    </citation>
    <scope>NUCLEOTIDE SEQUENCE</scope>
    <source>
        <strain evidence="5">HMT 1</strain>
    </source>
</reference>
<evidence type="ECO:0000256" key="2">
    <source>
        <dbReference type="SAM" id="SignalP"/>
    </source>
</evidence>
<dbReference type="NCBIfam" id="TIGR02231">
    <property type="entry name" value="mucoidy inhibitor MuiA family protein"/>
    <property type="match status" value="1"/>
</dbReference>
<dbReference type="RefSeq" id="WP_259056833.1">
    <property type="nucleotide sequence ID" value="NZ_JANUCT010000018.1"/>
</dbReference>
<accession>A0AAE3HN86</accession>